<keyword evidence="5" id="KW-0804">Transcription</keyword>
<reference evidence="9" key="1">
    <citation type="submission" date="2016-12" db="EMBL/GenBank/DDBJ databases">
        <authorList>
            <person name="Varghese N."/>
            <person name="Submissions S."/>
        </authorList>
    </citation>
    <scope>NUCLEOTIDE SEQUENCE [LARGE SCALE GENOMIC DNA]</scope>
    <source>
        <strain evidence="9">DSM 18830</strain>
    </source>
</reference>
<gene>
    <name evidence="8" type="ORF">SAMN05443547_2037</name>
</gene>
<keyword evidence="9" id="KW-1185">Reference proteome</keyword>
<keyword evidence="3" id="KW-0805">Transcription regulation</keyword>
<dbReference type="PANTHER" id="PTHR48111">
    <property type="entry name" value="REGULATOR OF RPOS"/>
    <property type="match status" value="1"/>
</dbReference>
<organism evidence="8 9">
    <name type="scientific">Flavobacterium cucumis</name>
    <dbReference type="NCBI Taxonomy" id="416016"/>
    <lineage>
        <taxon>Bacteria</taxon>
        <taxon>Pseudomonadati</taxon>
        <taxon>Bacteroidota</taxon>
        <taxon>Flavobacteriia</taxon>
        <taxon>Flavobacteriales</taxon>
        <taxon>Flavobacteriaceae</taxon>
        <taxon>Flavobacterium</taxon>
    </lineage>
</organism>
<dbReference type="SMART" id="SM00448">
    <property type="entry name" value="REC"/>
    <property type="match status" value="1"/>
</dbReference>
<keyword evidence="4" id="KW-0238">DNA-binding</keyword>
<dbReference type="Pfam" id="PF00072">
    <property type="entry name" value="Response_reg"/>
    <property type="match status" value="1"/>
</dbReference>
<keyword evidence="1 6" id="KW-0597">Phosphoprotein</keyword>
<dbReference type="GO" id="GO:0032993">
    <property type="term" value="C:protein-DNA complex"/>
    <property type="evidence" value="ECO:0007669"/>
    <property type="project" value="TreeGrafter"/>
</dbReference>
<evidence type="ECO:0000313" key="9">
    <source>
        <dbReference type="Proteomes" id="UP000184611"/>
    </source>
</evidence>
<evidence type="ECO:0000259" key="7">
    <source>
        <dbReference type="PROSITE" id="PS50110"/>
    </source>
</evidence>
<dbReference type="SUPFAM" id="SSF52172">
    <property type="entry name" value="CheY-like"/>
    <property type="match status" value="1"/>
</dbReference>
<dbReference type="OrthoDB" id="9789181at2"/>
<dbReference type="AlphaFoldDB" id="A0A1M7ZXX0"/>
<name>A0A1M7ZXX0_9FLAO</name>
<dbReference type="Gene3D" id="3.40.50.2300">
    <property type="match status" value="1"/>
</dbReference>
<evidence type="ECO:0000256" key="2">
    <source>
        <dbReference type="ARBA" id="ARBA00023012"/>
    </source>
</evidence>
<dbReference type="EMBL" id="FRYK01000003">
    <property type="protein sequence ID" value="SHO73670.1"/>
    <property type="molecule type" value="Genomic_DNA"/>
</dbReference>
<evidence type="ECO:0000256" key="3">
    <source>
        <dbReference type="ARBA" id="ARBA00023015"/>
    </source>
</evidence>
<feature type="domain" description="Response regulatory" evidence="7">
    <location>
        <begin position="2"/>
        <end position="117"/>
    </location>
</feature>
<dbReference type="InterPro" id="IPR011006">
    <property type="entry name" value="CheY-like_superfamily"/>
</dbReference>
<evidence type="ECO:0000256" key="5">
    <source>
        <dbReference type="ARBA" id="ARBA00023163"/>
    </source>
</evidence>
<proteinExistence type="predicted"/>
<evidence type="ECO:0000256" key="6">
    <source>
        <dbReference type="PROSITE-ProRule" id="PRU00169"/>
    </source>
</evidence>
<dbReference type="GO" id="GO:0000976">
    <property type="term" value="F:transcription cis-regulatory region binding"/>
    <property type="evidence" value="ECO:0007669"/>
    <property type="project" value="TreeGrafter"/>
</dbReference>
<dbReference type="GO" id="GO:0006355">
    <property type="term" value="P:regulation of DNA-templated transcription"/>
    <property type="evidence" value="ECO:0007669"/>
    <property type="project" value="TreeGrafter"/>
</dbReference>
<dbReference type="PANTHER" id="PTHR48111:SF1">
    <property type="entry name" value="TWO-COMPONENT RESPONSE REGULATOR ORR33"/>
    <property type="match status" value="1"/>
</dbReference>
<evidence type="ECO:0000313" key="8">
    <source>
        <dbReference type="EMBL" id="SHO73670.1"/>
    </source>
</evidence>
<dbReference type="GO" id="GO:0000156">
    <property type="term" value="F:phosphorelay response regulator activity"/>
    <property type="evidence" value="ECO:0007669"/>
    <property type="project" value="TreeGrafter"/>
</dbReference>
<dbReference type="InterPro" id="IPR001789">
    <property type="entry name" value="Sig_transdc_resp-reg_receiver"/>
</dbReference>
<protein>
    <submittedName>
        <fullName evidence="8">Response regulator receiver domain-containing protein</fullName>
    </submittedName>
</protein>
<keyword evidence="2" id="KW-0902">Two-component regulatory system</keyword>
<dbReference type="RefSeq" id="WP_073584032.1">
    <property type="nucleotide sequence ID" value="NZ_CBCSEA010000005.1"/>
</dbReference>
<dbReference type="InterPro" id="IPR039420">
    <property type="entry name" value="WalR-like"/>
</dbReference>
<evidence type="ECO:0000256" key="1">
    <source>
        <dbReference type="ARBA" id="ARBA00022553"/>
    </source>
</evidence>
<dbReference type="PROSITE" id="PS50110">
    <property type="entry name" value="RESPONSE_REGULATORY"/>
    <property type="match status" value="1"/>
</dbReference>
<dbReference type="STRING" id="416016.SAMN05443547_2037"/>
<evidence type="ECO:0000256" key="4">
    <source>
        <dbReference type="ARBA" id="ARBA00023125"/>
    </source>
</evidence>
<sequence length="119" mass="13649">MKIVIIEDDDILRKSLVFFLKSKGYEVFDFDNGLQGLHFLNENYSDLSLVITDLNLPFTGGKQIVFEMKSKYKIPVIVLTASNVEATEMEILELGADDFITKPFSPNILQMRMERLLKV</sequence>
<accession>A0A1M7ZXX0</accession>
<dbReference type="GO" id="GO:0005829">
    <property type="term" value="C:cytosol"/>
    <property type="evidence" value="ECO:0007669"/>
    <property type="project" value="TreeGrafter"/>
</dbReference>
<feature type="modified residue" description="4-aspartylphosphate" evidence="6">
    <location>
        <position position="53"/>
    </location>
</feature>
<dbReference type="Proteomes" id="UP000184611">
    <property type="component" value="Unassembled WGS sequence"/>
</dbReference>